<sequence length="107" mass="11691">MKLLQQRLGGSQPDWIIACDCIFESLFGSTDGVTSIFLLLRVLELLCSPTTRVLVGLERRTGDGAEKFLAAAEGAGFVASLRRRHGRVVIFEMGRTRMPRAHADGAT</sequence>
<accession>A0A0D3IL82</accession>
<dbReference type="RefSeq" id="XP_005764446.1">
    <property type="nucleotide sequence ID" value="XM_005764389.1"/>
</dbReference>
<evidence type="ECO:0008006" key="3">
    <source>
        <dbReference type="Google" id="ProtNLM"/>
    </source>
</evidence>
<dbReference type="PaxDb" id="2903-EOD12017"/>
<reference evidence="1" key="2">
    <citation type="submission" date="2024-10" db="UniProtKB">
        <authorList>
            <consortium name="EnsemblProtists"/>
        </authorList>
    </citation>
    <scope>IDENTIFICATION</scope>
</reference>
<dbReference type="AlphaFoldDB" id="A0A0D3IL82"/>
<protein>
    <recommendedName>
        <fullName evidence="3">Ribosomal RNA methyltransferase FtsJ domain-containing protein</fullName>
    </recommendedName>
</protein>
<dbReference type="GeneID" id="17286753"/>
<dbReference type="Gene3D" id="3.40.50.150">
    <property type="entry name" value="Vaccinia Virus protein VP39"/>
    <property type="match status" value="1"/>
</dbReference>
<dbReference type="KEGG" id="ehx:EMIHUDRAFT_247605"/>
<keyword evidence="2" id="KW-1185">Reference proteome</keyword>
<name>A0A0D3IL82_EMIH1</name>
<dbReference type="EnsemblProtists" id="EOD12017">
    <property type="protein sequence ID" value="EOD12017"/>
    <property type="gene ID" value="EMIHUDRAFT_247605"/>
</dbReference>
<dbReference type="RefSeq" id="XP_005793912.1">
    <property type="nucleotide sequence ID" value="XM_005793855.1"/>
</dbReference>
<evidence type="ECO:0000313" key="2">
    <source>
        <dbReference type="Proteomes" id="UP000013827"/>
    </source>
</evidence>
<dbReference type="KEGG" id="ehx:EMIHUDRAFT_193767"/>
<dbReference type="GeneID" id="17258169"/>
<dbReference type="Proteomes" id="UP000013827">
    <property type="component" value="Unassembled WGS sequence"/>
</dbReference>
<reference evidence="2" key="1">
    <citation type="journal article" date="2013" name="Nature">
        <title>Pan genome of the phytoplankton Emiliania underpins its global distribution.</title>
        <authorList>
            <person name="Read B.A."/>
            <person name="Kegel J."/>
            <person name="Klute M.J."/>
            <person name="Kuo A."/>
            <person name="Lefebvre S.C."/>
            <person name="Maumus F."/>
            <person name="Mayer C."/>
            <person name="Miller J."/>
            <person name="Monier A."/>
            <person name="Salamov A."/>
            <person name="Young J."/>
            <person name="Aguilar M."/>
            <person name="Claverie J.M."/>
            <person name="Frickenhaus S."/>
            <person name="Gonzalez K."/>
            <person name="Herman E.K."/>
            <person name="Lin Y.C."/>
            <person name="Napier J."/>
            <person name="Ogata H."/>
            <person name="Sarno A.F."/>
            <person name="Shmutz J."/>
            <person name="Schroeder D."/>
            <person name="de Vargas C."/>
            <person name="Verret F."/>
            <person name="von Dassow P."/>
            <person name="Valentin K."/>
            <person name="Van de Peer Y."/>
            <person name="Wheeler G."/>
            <person name="Dacks J.B."/>
            <person name="Delwiche C.F."/>
            <person name="Dyhrman S.T."/>
            <person name="Glockner G."/>
            <person name="John U."/>
            <person name="Richards T."/>
            <person name="Worden A.Z."/>
            <person name="Zhang X."/>
            <person name="Grigoriev I.V."/>
            <person name="Allen A.E."/>
            <person name="Bidle K."/>
            <person name="Borodovsky M."/>
            <person name="Bowler C."/>
            <person name="Brownlee C."/>
            <person name="Cock J.M."/>
            <person name="Elias M."/>
            <person name="Gladyshev V.N."/>
            <person name="Groth M."/>
            <person name="Guda C."/>
            <person name="Hadaegh A."/>
            <person name="Iglesias-Rodriguez M.D."/>
            <person name="Jenkins J."/>
            <person name="Jones B.M."/>
            <person name="Lawson T."/>
            <person name="Leese F."/>
            <person name="Lindquist E."/>
            <person name="Lobanov A."/>
            <person name="Lomsadze A."/>
            <person name="Malik S.B."/>
            <person name="Marsh M.E."/>
            <person name="Mackinder L."/>
            <person name="Mock T."/>
            <person name="Mueller-Roeber B."/>
            <person name="Pagarete A."/>
            <person name="Parker M."/>
            <person name="Probert I."/>
            <person name="Quesneville H."/>
            <person name="Raines C."/>
            <person name="Rensing S.A."/>
            <person name="Riano-Pachon D.M."/>
            <person name="Richier S."/>
            <person name="Rokitta S."/>
            <person name="Shiraiwa Y."/>
            <person name="Soanes D.M."/>
            <person name="van der Giezen M."/>
            <person name="Wahlund T.M."/>
            <person name="Williams B."/>
            <person name="Wilson W."/>
            <person name="Wolfe G."/>
            <person name="Wurch L.L."/>
        </authorList>
    </citation>
    <scope>NUCLEOTIDE SEQUENCE</scope>
</reference>
<organism evidence="1 2">
    <name type="scientific">Emiliania huxleyi (strain CCMP1516)</name>
    <dbReference type="NCBI Taxonomy" id="280463"/>
    <lineage>
        <taxon>Eukaryota</taxon>
        <taxon>Haptista</taxon>
        <taxon>Haptophyta</taxon>
        <taxon>Prymnesiophyceae</taxon>
        <taxon>Isochrysidales</taxon>
        <taxon>Noelaerhabdaceae</taxon>
        <taxon>Emiliania</taxon>
    </lineage>
</organism>
<proteinExistence type="predicted"/>
<dbReference type="EnsemblProtists" id="EOD41483">
    <property type="protein sequence ID" value="EOD41483"/>
    <property type="gene ID" value="EMIHUDRAFT_193767"/>
</dbReference>
<evidence type="ECO:0000313" key="1">
    <source>
        <dbReference type="EnsemblProtists" id="EOD12017"/>
    </source>
</evidence>
<dbReference type="HOGENOM" id="CLU_2214941_0_0_1"/>
<dbReference type="InterPro" id="IPR029063">
    <property type="entry name" value="SAM-dependent_MTases_sf"/>
</dbReference>